<dbReference type="EMBL" id="CCAX010000001">
    <property type="protein sequence ID" value="CDO03582.1"/>
    <property type="molecule type" value="Genomic_DNA"/>
</dbReference>
<keyword evidence="1" id="KW-0472">Membrane</keyword>
<comment type="caution">
    <text evidence="2">The sequence shown here is derived from an EMBL/GenBank/DDBJ whole genome shotgun (WGS) entry which is preliminary data.</text>
</comment>
<accession>W9AL31</accession>
<sequence>MSGQGVAYAIFSDRYSSLKLTLALLSQVLLFTIFWDIQSNFDPVGLSIMVILTIVMMYRFLKIMVYPDVNKKREKLHLLGTFVIFAMSIYIAIS</sequence>
<feature type="transmembrane region" description="Helical" evidence="1">
    <location>
        <begin position="44"/>
        <end position="64"/>
    </location>
</feature>
<dbReference type="STRING" id="171693.BN988_02098"/>
<dbReference type="AlphaFoldDB" id="W9AL31"/>
<reference evidence="3 5" key="4">
    <citation type="journal article" date="2016" name="Genome Announc.">
        <title>Draft Genome Sequence of Oceanobacillus picturae Heshi-B3, Isolated from Fermented Rice Bran in a Traditional Japanese Seafood Dish.</title>
        <authorList>
            <person name="Akuzawa S."/>
            <person name="Nagaoka J."/>
            <person name="Kanekatsu M."/>
            <person name="Kanesaki Y."/>
            <person name="Suzuki T."/>
        </authorList>
    </citation>
    <scope>NUCLEOTIDE SEQUENCE [LARGE SCALE GENOMIC DNA]</scope>
    <source>
        <strain evidence="3 5">Heshi-B3</strain>
    </source>
</reference>
<feature type="transmembrane region" description="Helical" evidence="1">
    <location>
        <begin position="76"/>
        <end position="93"/>
    </location>
</feature>
<evidence type="ECO:0000313" key="3">
    <source>
        <dbReference type="EMBL" id="GAQ17721.1"/>
    </source>
</evidence>
<evidence type="ECO:0000313" key="4">
    <source>
        <dbReference type="Proteomes" id="UP000028863"/>
    </source>
</evidence>
<evidence type="ECO:0000313" key="2">
    <source>
        <dbReference type="EMBL" id="CDO03582.1"/>
    </source>
</evidence>
<evidence type="ECO:0000313" key="5">
    <source>
        <dbReference type="Proteomes" id="UP000052946"/>
    </source>
</evidence>
<reference evidence="2 4" key="2">
    <citation type="submission" date="2014-03" db="EMBL/GenBank/DDBJ databases">
        <authorList>
            <person name="Urmite Genomes U."/>
        </authorList>
    </citation>
    <scope>NUCLEOTIDE SEQUENCE [LARGE SCALE GENOMIC DNA]</scope>
    <source>
        <strain evidence="2 4">S1</strain>
    </source>
</reference>
<dbReference type="GO" id="GO:0016740">
    <property type="term" value="F:transferase activity"/>
    <property type="evidence" value="ECO:0007669"/>
    <property type="project" value="UniProtKB-KW"/>
</dbReference>
<evidence type="ECO:0000256" key="1">
    <source>
        <dbReference type="SAM" id="Phobius"/>
    </source>
</evidence>
<reference evidence="2 4" key="1">
    <citation type="submission" date="2014-03" db="EMBL/GenBank/DDBJ databases">
        <title>Draft genome sequencing of Oceanobacillus picturae strain S1 isolated from human gut.</title>
        <authorList>
            <person name="Croce O."/>
            <person name="Lagier J.C."/>
            <person name="Raoult D."/>
        </authorList>
    </citation>
    <scope>NUCLEOTIDE SEQUENCE [LARGE SCALE GENOMIC DNA]</scope>
    <source>
        <strain evidence="2 4">S1</strain>
    </source>
</reference>
<organism evidence="2 4">
    <name type="scientific">Oceanobacillus picturae</name>
    <dbReference type="NCBI Taxonomy" id="171693"/>
    <lineage>
        <taxon>Bacteria</taxon>
        <taxon>Bacillati</taxon>
        <taxon>Bacillota</taxon>
        <taxon>Bacilli</taxon>
        <taxon>Bacillales</taxon>
        <taxon>Bacillaceae</taxon>
        <taxon>Oceanobacillus</taxon>
    </lineage>
</organism>
<proteinExistence type="predicted"/>
<keyword evidence="1" id="KW-0812">Transmembrane</keyword>
<feature type="transmembrane region" description="Helical" evidence="1">
    <location>
        <begin position="20"/>
        <end position="38"/>
    </location>
</feature>
<reference evidence="5" key="3">
    <citation type="submission" date="2015-07" db="EMBL/GenBank/DDBJ databases">
        <title>Draft Genome Sequence of Oceanobacillus picturae Heshi-B3 that Was Isolated from Fermented Rice Bran with Aging Salted Mackerel, Which Was Named Heshiko as Traditional Fermented Seafood in Japan.</title>
        <authorList>
            <person name="Akuzawa S."/>
            <person name="Nakagawa J."/>
            <person name="Kanekatsu T."/>
            <person name="Kanesaki Y."/>
            <person name="Suzuki T."/>
        </authorList>
    </citation>
    <scope>NUCLEOTIDE SEQUENCE [LARGE SCALE GENOMIC DNA]</scope>
    <source>
        <strain evidence="5">Heshi-B3</strain>
    </source>
</reference>
<dbReference type="EMBL" id="BBXV01000019">
    <property type="protein sequence ID" value="GAQ17721.1"/>
    <property type="molecule type" value="Genomic_DNA"/>
</dbReference>
<dbReference type="Proteomes" id="UP000028863">
    <property type="component" value="Unassembled WGS sequence"/>
</dbReference>
<dbReference type="Proteomes" id="UP000052946">
    <property type="component" value="Unassembled WGS sequence"/>
</dbReference>
<protein>
    <submittedName>
        <fullName evidence="3">UDP-N-acetylglucosamine--undecaprenyl-phosphate N-acetylglucosamine-1-phosphate transferase</fullName>
    </submittedName>
</protein>
<keyword evidence="1" id="KW-1133">Transmembrane helix</keyword>
<name>W9AL31_9BACI</name>
<dbReference type="RefSeq" id="WP_036575787.1">
    <property type="nucleotide sequence ID" value="NZ_BBXV01000019.1"/>
</dbReference>
<keyword evidence="3" id="KW-0808">Transferase</keyword>
<keyword evidence="4" id="KW-1185">Reference proteome</keyword>
<gene>
    <name evidence="2" type="ORF">BN988_02098</name>
    <name evidence="3" type="ORF">OPHB3_1646</name>
</gene>